<feature type="transmembrane region" description="Helical" evidence="1">
    <location>
        <begin position="30"/>
        <end position="54"/>
    </location>
</feature>
<keyword evidence="1" id="KW-0472">Membrane</keyword>
<gene>
    <name evidence="2" type="ORF">RRG08_005879</name>
</gene>
<keyword evidence="1" id="KW-0812">Transmembrane</keyword>
<evidence type="ECO:0000313" key="3">
    <source>
        <dbReference type="Proteomes" id="UP001283361"/>
    </source>
</evidence>
<protein>
    <submittedName>
        <fullName evidence="2">Uncharacterized protein</fullName>
    </submittedName>
</protein>
<proteinExistence type="predicted"/>
<evidence type="ECO:0000256" key="1">
    <source>
        <dbReference type="SAM" id="Phobius"/>
    </source>
</evidence>
<keyword evidence="3" id="KW-1185">Reference proteome</keyword>
<dbReference type="AlphaFoldDB" id="A0AAE0ZV22"/>
<dbReference type="EMBL" id="JAWDGP010003261">
    <property type="protein sequence ID" value="KAK3775897.1"/>
    <property type="molecule type" value="Genomic_DNA"/>
</dbReference>
<accession>A0AAE0ZV22</accession>
<name>A0AAE0ZV22_9GAST</name>
<reference evidence="2" key="1">
    <citation type="journal article" date="2023" name="G3 (Bethesda)">
        <title>A reference genome for the long-term kleptoplast-retaining sea slug Elysia crispata morphotype clarki.</title>
        <authorList>
            <person name="Eastman K.E."/>
            <person name="Pendleton A.L."/>
            <person name="Shaikh M.A."/>
            <person name="Suttiyut T."/>
            <person name="Ogas R."/>
            <person name="Tomko P."/>
            <person name="Gavelis G."/>
            <person name="Widhalm J.R."/>
            <person name="Wisecaver J.H."/>
        </authorList>
    </citation>
    <scope>NUCLEOTIDE SEQUENCE</scope>
    <source>
        <strain evidence="2">ECLA1</strain>
    </source>
</reference>
<keyword evidence="1" id="KW-1133">Transmembrane helix</keyword>
<dbReference type="Proteomes" id="UP001283361">
    <property type="component" value="Unassembled WGS sequence"/>
</dbReference>
<organism evidence="2 3">
    <name type="scientific">Elysia crispata</name>
    <name type="common">lettuce slug</name>
    <dbReference type="NCBI Taxonomy" id="231223"/>
    <lineage>
        <taxon>Eukaryota</taxon>
        <taxon>Metazoa</taxon>
        <taxon>Spiralia</taxon>
        <taxon>Lophotrochozoa</taxon>
        <taxon>Mollusca</taxon>
        <taxon>Gastropoda</taxon>
        <taxon>Heterobranchia</taxon>
        <taxon>Euthyneura</taxon>
        <taxon>Panpulmonata</taxon>
        <taxon>Sacoglossa</taxon>
        <taxon>Placobranchoidea</taxon>
        <taxon>Plakobranchidae</taxon>
        <taxon>Elysia</taxon>
    </lineage>
</organism>
<comment type="caution">
    <text evidence="2">The sequence shown here is derived from an EMBL/GenBank/DDBJ whole genome shotgun (WGS) entry which is preliminary data.</text>
</comment>
<sequence>MKRQEQDKLWKTGRTKKITKFSDKEIERKLVCLFAVLIASVFTRNWLALFAPLFKHTSEKPVWRKETGEDEETHGGSGGLICRLLLPCCCGQDSGKPTSPGKNQTEGAILCCRGKRHLGRFDLYKGSDTGAVCFLKCSNLSRKMVGGRTSFRSDTLNILMLFSSTYHVTGNTRLTFLPQSLGGCDADVINIEPTSGT</sequence>
<evidence type="ECO:0000313" key="2">
    <source>
        <dbReference type="EMBL" id="KAK3775897.1"/>
    </source>
</evidence>